<accession>A0A926I262</accession>
<gene>
    <name evidence="1" type="ORF">H8730_11470</name>
</gene>
<organism evidence="1 2">
    <name type="scientific">Bianquea renquensis</name>
    <dbReference type="NCBI Taxonomy" id="2763661"/>
    <lineage>
        <taxon>Bacteria</taxon>
        <taxon>Bacillati</taxon>
        <taxon>Bacillota</taxon>
        <taxon>Clostridia</taxon>
        <taxon>Eubacteriales</taxon>
        <taxon>Bianqueaceae</taxon>
        <taxon>Bianquea</taxon>
    </lineage>
</organism>
<dbReference type="Proteomes" id="UP000657006">
    <property type="component" value="Unassembled WGS sequence"/>
</dbReference>
<dbReference type="RefSeq" id="WP_177718573.1">
    <property type="nucleotide sequence ID" value="NZ_JACRSQ010000017.1"/>
</dbReference>
<name>A0A926I262_9FIRM</name>
<reference evidence="1" key="1">
    <citation type="submission" date="2020-08" db="EMBL/GenBank/DDBJ databases">
        <title>Genome public.</title>
        <authorList>
            <person name="Liu C."/>
            <person name="Sun Q."/>
        </authorList>
    </citation>
    <scope>NUCLEOTIDE SEQUENCE</scope>
    <source>
        <strain evidence="1">NSJ-32</strain>
    </source>
</reference>
<comment type="caution">
    <text evidence="1">The sequence shown here is derived from an EMBL/GenBank/DDBJ whole genome shotgun (WGS) entry which is preliminary data.</text>
</comment>
<dbReference type="EMBL" id="JACRSQ010000017">
    <property type="protein sequence ID" value="MBC8544158.1"/>
    <property type="molecule type" value="Genomic_DNA"/>
</dbReference>
<sequence length="167" mass="19238">MAEIIKVFKENIPTMRFIGKKYDNFGHWGEWWQNGWFDLLEQTMGGTDKILAIWENGGGYIGVERRADGEPFEYYIGMLSPENTPVPDGFVSIDFKDLSLGTCWIYGKENEVHDTSACKQKLAENGMEIWQDENGAVWSFENCLCPRYTTPDENGNVILDYCYFVTK</sequence>
<evidence type="ECO:0000313" key="1">
    <source>
        <dbReference type="EMBL" id="MBC8544158.1"/>
    </source>
</evidence>
<proteinExistence type="predicted"/>
<dbReference type="AlphaFoldDB" id="A0A926I262"/>
<keyword evidence="2" id="KW-1185">Reference proteome</keyword>
<evidence type="ECO:0000313" key="2">
    <source>
        <dbReference type="Proteomes" id="UP000657006"/>
    </source>
</evidence>
<protein>
    <submittedName>
        <fullName evidence="1">Uncharacterized protein</fullName>
    </submittedName>
</protein>